<dbReference type="InterPro" id="IPR015500">
    <property type="entry name" value="Peptidase_S8_subtilisin-rel"/>
</dbReference>
<evidence type="ECO:0000259" key="6">
    <source>
        <dbReference type="Pfam" id="PF00082"/>
    </source>
</evidence>
<comment type="similarity">
    <text evidence="4">Belongs to the peptidase S8 family.</text>
</comment>
<feature type="region of interest" description="Disordered" evidence="5">
    <location>
        <begin position="235"/>
        <end position="278"/>
    </location>
</feature>
<dbReference type="Gene3D" id="3.40.50.200">
    <property type="entry name" value="Peptidase S8/S53 domain"/>
    <property type="match status" value="1"/>
</dbReference>
<comment type="caution">
    <text evidence="8">The sequence shown here is derived from an EMBL/GenBank/DDBJ whole genome shotgun (WGS) entry which is preliminary data.</text>
</comment>
<feature type="compositionally biased region" description="Low complexity" evidence="5">
    <location>
        <begin position="235"/>
        <end position="247"/>
    </location>
</feature>
<dbReference type="InterPro" id="IPR036852">
    <property type="entry name" value="Peptidase_S8/S53_dom_sf"/>
</dbReference>
<dbReference type="Pfam" id="PF00082">
    <property type="entry name" value="Peptidase_S8"/>
    <property type="match status" value="1"/>
</dbReference>
<feature type="active site" description="Charge relay system" evidence="4">
    <location>
        <position position="416"/>
    </location>
</feature>
<dbReference type="Proteomes" id="UP000729701">
    <property type="component" value="Unassembled WGS sequence"/>
</dbReference>
<feature type="active site" description="Charge relay system" evidence="4">
    <location>
        <position position="449"/>
    </location>
</feature>
<keyword evidence="2 4" id="KW-0378">Hydrolase</keyword>
<dbReference type="Pfam" id="PF04151">
    <property type="entry name" value="PPC"/>
    <property type="match status" value="2"/>
</dbReference>
<evidence type="ECO:0000256" key="2">
    <source>
        <dbReference type="ARBA" id="ARBA00022801"/>
    </source>
</evidence>
<dbReference type="SUPFAM" id="SSF52743">
    <property type="entry name" value="Subtilisin-like"/>
    <property type="match status" value="1"/>
</dbReference>
<dbReference type="GO" id="GO:0016485">
    <property type="term" value="P:protein processing"/>
    <property type="evidence" value="ECO:0007669"/>
    <property type="project" value="TreeGrafter"/>
</dbReference>
<protein>
    <submittedName>
        <fullName evidence="8">Pre-peptidase C-terminal domain-containing protein</fullName>
    </submittedName>
</protein>
<dbReference type="PROSITE" id="PS51892">
    <property type="entry name" value="SUBTILASE"/>
    <property type="match status" value="1"/>
</dbReference>
<evidence type="ECO:0000313" key="8">
    <source>
        <dbReference type="EMBL" id="MBW4671746.1"/>
    </source>
</evidence>
<feature type="active site" description="Charge relay system" evidence="4">
    <location>
        <position position="632"/>
    </location>
</feature>
<evidence type="ECO:0000256" key="5">
    <source>
        <dbReference type="SAM" id="MobiDB-lite"/>
    </source>
</evidence>
<name>A0A951QTX0_9CYAN</name>
<evidence type="ECO:0000313" key="9">
    <source>
        <dbReference type="Proteomes" id="UP000729701"/>
    </source>
</evidence>
<dbReference type="Gene3D" id="2.60.120.380">
    <property type="match status" value="2"/>
</dbReference>
<keyword evidence="3 4" id="KW-0720">Serine protease</keyword>
<evidence type="ECO:0000259" key="7">
    <source>
        <dbReference type="Pfam" id="PF04151"/>
    </source>
</evidence>
<dbReference type="InterPro" id="IPR007280">
    <property type="entry name" value="Peptidase_C_arc/bac"/>
</dbReference>
<gene>
    <name evidence="8" type="ORF">KME60_31070</name>
</gene>
<evidence type="ECO:0000256" key="4">
    <source>
        <dbReference type="PROSITE-ProRule" id="PRU01240"/>
    </source>
</evidence>
<dbReference type="GO" id="GO:0016020">
    <property type="term" value="C:membrane"/>
    <property type="evidence" value="ECO:0007669"/>
    <property type="project" value="TreeGrafter"/>
</dbReference>
<dbReference type="GO" id="GO:0004252">
    <property type="term" value="F:serine-type endopeptidase activity"/>
    <property type="evidence" value="ECO:0007669"/>
    <property type="project" value="UniProtKB-UniRule"/>
</dbReference>
<dbReference type="PANTHER" id="PTHR42884">
    <property type="entry name" value="PROPROTEIN CONVERTASE SUBTILISIN/KEXIN-RELATED"/>
    <property type="match status" value="1"/>
</dbReference>
<reference evidence="8" key="1">
    <citation type="submission" date="2021-05" db="EMBL/GenBank/DDBJ databases">
        <authorList>
            <person name="Pietrasiak N."/>
            <person name="Ward R."/>
            <person name="Stajich J.E."/>
            <person name="Kurbessoian T."/>
        </authorList>
    </citation>
    <scope>NUCLEOTIDE SEQUENCE</scope>
    <source>
        <strain evidence="8">GSE-NOS-MK-12-04C</strain>
    </source>
</reference>
<feature type="domain" description="Peptidase S8/S53" evidence="6">
    <location>
        <begin position="408"/>
        <end position="680"/>
    </location>
</feature>
<proteinExistence type="inferred from homology"/>
<dbReference type="InterPro" id="IPR000209">
    <property type="entry name" value="Peptidase_S8/S53_dom"/>
</dbReference>
<dbReference type="PRINTS" id="PR00723">
    <property type="entry name" value="SUBTILISIN"/>
</dbReference>
<accession>A0A951QTX0</accession>
<keyword evidence="1 4" id="KW-0645">Protease</keyword>
<feature type="domain" description="Peptidase C-terminal archaeal/bacterial" evidence="7">
    <location>
        <begin position="156"/>
        <end position="219"/>
    </location>
</feature>
<feature type="compositionally biased region" description="Polar residues" evidence="5">
    <location>
        <begin position="260"/>
        <end position="278"/>
    </location>
</feature>
<evidence type="ECO:0000256" key="3">
    <source>
        <dbReference type="ARBA" id="ARBA00022825"/>
    </source>
</evidence>
<evidence type="ECO:0000256" key="1">
    <source>
        <dbReference type="ARBA" id="ARBA00022670"/>
    </source>
</evidence>
<dbReference type="SUPFAM" id="SSF89260">
    <property type="entry name" value="Collagen-binding domain"/>
    <property type="match status" value="2"/>
</dbReference>
<dbReference type="AlphaFoldDB" id="A0A951QTX0"/>
<dbReference type="PANTHER" id="PTHR42884:SF14">
    <property type="entry name" value="NEUROENDOCRINE CONVERTASE 1"/>
    <property type="match status" value="1"/>
</dbReference>
<feature type="domain" description="Peptidase C-terminal archaeal/bacterial" evidence="7">
    <location>
        <begin position="36"/>
        <end position="107"/>
    </location>
</feature>
<organism evidence="8 9">
    <name type="scientific">Cyanomargarita calcarea GSE-NOS-MK-12-04C</name>
    <dbReference type="NCBI Taxonomy" id="2839659"/>
    <lineage>
        <taxon>Bacteria</taxon>
        <taxon>Bacillati</taxon>
        <taxon>Cyanobacteriota</taxon>
        <taxon>Cyanophyceae</taxon>
        <taxon>Nostocales</taxon>
        <taxon>Cyanomargaritaceae</taxon>
        <taxon>Cyanomargarita</taxon>
    </lineage>
</organism>
<dbReference type="EMBL" id="JAHHGZ010000053">
    <property type="protein sequence ID" value="MBW4671746.1"/>
    <property type="molecule type" value="Genomic_DNA"/>
</dbReference>
<reference evidence="8" key="2">
    <citation type="journal article" date="2022" name="Microbiol. Resour. Announc.">
        <title>Metagenome Sequencing to Explore Phylogenomics of Terrestrial Cyanobacteria.</title>
        <authorList>
            <person name="Ward R.D."/>
            <person name="Stajich J.E."/>
            <person name="Johansen J.R."/>
            <person name="Huntemann M."/>
            <person name="Clum A."/>
            <person name="Foster B."/>
            <person name="Foster B."/>
            <person name="Roux S."/>
            <person name="Palaniappan K."/>
            <person name="Varghese N."/>
            <person name="Mukherjee S."/>
            <person name="Reddy T.B.K."/>
            <person name="Daum C."/>
            <person name="Copeland A."/>
            <person name="Chen I.A."/>
            <person name="Ivanova N.N."/>
            <person name="Kyrpides N.C."/>
            <person name="Shapiro N."/>
            <person name="Eloe-Fadrosh E.A."/>
            <person name="Pietrasiak N."/>
        </authorList>
    </citation>
    <scope>NUCLEOTIDE SEQUENCE</scope>
    <source>
        <strain evidence="8">GSE-NOS-MK-12-04C</strain>
    </source>
</reference>
<sequence>MRMDGPGNTLQTAQEISIVTYLRQLTDTVRTVDGGDFYQFSLGGRSSFNLALDGLSADADVQLIRDINVNGQVDQNEVLASSIRSGTNAESINTELDAGGYYIRVYAYDTGTINYSLSALATPIDYAGNSLDAARNIAVYASEQIYSDWVGSADSNDYYRFQFNSTSNLKLTLDGLSADADFQLLSDSGGVIASSTNVGNINESISRTLQQGTYYVRVSPYSGDTFYNLTLSTTPSGSTASSGPIATDAGNPPLIADASVSPSPTTNQAPAPQSPTTRTVAGTLRADTFNYQTGYNLSVFSGNGNVDFGTGGRDILDLSQFASTGVSINYANTATGGVIYNLGNGNRLFDAIKLSDGCDIYFEGIDAIKFADTVVTLAVTPNDPMFNQQSNLHMMGVQNAWRFTTGSSSVLIGVEDTGTATDSNGFHPDLRNTIFFGDNYQDEEPTVSHGTSVLGAIGAAGNNGIGIAGINWNSNLAMVDVVGGNPGDYDLATATQLLINQANSQGQRLVVNLSLSGGYSAAFEQLIANNQNNALFAIASGNGDSNTIASPADLAKKYSNTIAVGAVWGTKDWYGNPKTSGDRTSYPGWWGSQYGDGLTLVAPNEFITTSATRANNSSPFAFAYNDKFNGTSASTAEVSGVASLVWSVNPNLTAAQVKDILASTAYDLGSLGYDQFYGSGFVNADAAVRRAIALGRGVA</sequence>